<dbReference type="InterPro" id="IPR053156">
    <property type="entry name" value="T6SS_TssM-like"/>
</dbReference>
<proteinExistence type="predicted"/>
<evidence type="ECO:0000259" key="3">
    <source>
        <dbReference type="Pfam" id="PF06761"/>
    </source>
</evidence>
<dbReference type="Pfam" id="PF06744">
    <property type="entry name" value="IcmF_C"/>
    <property type="match status" value="1"/>
</dbReference>
<dbReference type="PANTHER" id="PTHR36153">
    <property type="entry name" value="INNER MEMBRANE PROTEIN-RELATED"/>
    <property type="match status" value="1"/>
</dbReference>
<feature type="domain" description="Type VI secretion system component TssM1 N-terminal" evidence="4">
    <location>
        <begin position="168"/>
        <end position="405"/>
    </location>
</feature>
<dbReference type="InterPro" id="IPR010623">
    <property type="entry name" value="IcmF_C"/>
</dbReference>
<dbReference type="InterPro" id="IPR025743">
    <property type="entry name" value="TssM1_N"/>
</dbReference>
<reference evidence="6 7" key="1">
    <citation type="submission" date="2018-09" db="EMBL/GenBank/DDBJ databases">
        <title>Phylogeny of the Shewanellaceae, and recommendation for two new genera, Pseudoshewanella and Parashewanella.</title>
        <authorList>
            <person name="Wang G."/>
        </authorList>
    </citation>
    <scope>NUCLEOTIDE SEQUENCE [LARGE SCALE GENOMIC DNA]</scope>
    <source>
        <strain evidence="6 7">C51</strain>
    </source>
</reference>
<dbReference type="InterPro" id="IPR017731">
    <property type="entry name" value="TssM1-like"/>
</dbReference>
<sequence>MFKKILVVFTVLLSALFTCLLWWYIPSVSTYSWLKYLGIVITLVLLGMAIFWWMKRLDKKKQSDPNHDEYVLLNQDTKALKRLFKQAVKKLKGRSGSRLKSLYDQPWYLVLGGEKDAKSSFLLQNNLEPLLDKLLEEQDSQQLIRFWHNDQIVALEVGARIFNNESLDDKLWKLVSQQLLSHRPRQGVNGIISIIGSDRLLLGDKKTRLSMSTVIQEATLAMSDFLKLHIPVYCVLSKADLIADFVPFFEIFSGCDIDNPFGITFPITQDRRFDADDFENQTERLLESVVDQQFELITNIDADKAASIIALPYQLRIFFKLVIELLTAIGKENRVRDAVWLRGVYLLSCGQKGKQFDLLSQSIAETAEFNTNARLKGNPGRRNYFSARIFSNIIYPENEIVGVNHFRHFGYIAGQSLLIAGVCAIVAYTSVLLKNNWNTDEIWRAEALSKLNIYKEDIKRLNSSDENISHLVAVLSELRKVAVTGIEDAPWYERVSTQQDDTARRIYHIYQQQLQKELLPKIDYLISKELYIYVSFDNPTKIFEVLRYYEMLFDKHRLDLEDLKQYILDTLQEQDKISVHNLTNLSNLLSDLLSSKYSKSLKANHKLITTATSSLDGMSPERLIYTRIKGLPKYRNQVDVRNQLGDNFDSLFRFSDGYHGYLIPEIFTKQGLNQLDLSPKSKLLREQLEDYRAIKGDMSSVSITEMNDLSKDVQNLYFADYIQHWKDLIKNIHIKQFSSTVNLSYALHKAREPVTSPILDVLGAIVSNTRLAVEEKPDTKGNQKLAKQLGLKSASKALGKANRINRALGNKILSLQPSFVVNKAFQSYADFLKGTGRTGDKLPVTGLIDSLDELNTYFEKALSSPEPNKSMYDYAKEHAAGTQDPLTNFEREAAKAPAQVGKWANNIAVQSWHSVVQSDIQYINQQWNDNIYSFYTQAILGRFPFTQNGRSEVALADFSNFFKPQGLVDSFINTYLKPFVSWDQGKLKLETVDGAILPVKKQSLDTLAQSKQLSGMFFGSGQELALNLGFMPTEMSSDVSSFVLRGDEDIFSYNHGPRIWSDLSWPSNRINGFLSASFFNGANRVAFKTYRGQWALFRMLFDGEGKQTSSRLIRRLDYSIDKKQLTFSYTLRNSSQHLALNLINQFKLLPNL</sequence>
<dbReference type="NCBIfam" id="TIGR03348">
    <property type="entry name" value="VI_IcmF"/>
    <property type="match status" value="1"/>
</dbReference>
<evidence type="ECO:0000313" key="6">
    <source>
        <dbReference type="EMBL" id="RLV61250.1"/>
    </source>
</evidence>
<feature type="domain" description="Type VI secretion system component TssM1 helical" evidence="5">
    <location>
        <begin position="922"/>
        <end position="1022"/>
    </location>
</feature>
<keyword evidence="1" id="KW-1133">Transmembrane helix</keyword>
<evidence type="ECO:0000259" key="2">
    <source>
        <dbReference type="Pfam" id="PF06744"/>
    </source>
</evidence>
<keyword evidence="1" id="KW-0812">Transmembrane</keyword>
<dbReference type="Pfam" id="PF06761">
    <property type="entry name" value="IcmF-related"/>
    <property type="match status" value="1"/>
</dbReference>
<dbReference type="EMBL" id="QZEI01000005">
    <property type="protein sequence ID" value="RLV61250.1"/>
    <property type="molecule type" value="Genomic_DNA"/>
</dbReference>
<organism evidence="6 7">
    <name type="scientific">Parashewanella curva</name>
    <dbReference type="NCBI Taxonomy" id="2338552"/>
    <lineage>
        <taxon>Bacteria</taxon>
        <taxon>Pseudomonadati</taxon>
        <taxon>Pseudomonadota</taxon>
        <taxon>Gammaproteobacteria</taxon>
        <taxon>Alteromonadales</taxon>
        <taxon>Shewanellaceae</taxon>
        <taxon>Parashewanella</taxon>
    </lineage>
</organism>
<feature type="domain" description="IcmF-related" evidence="3">
    <location>
        <begin position="474"/>
        <end position="770"/>
    </location>
</feature>
<keyword evidence="7" id="KW-1185">Reference proteome</keyword>
<feature type="domain" description="Type VI secretion system IcmF C-terminal" evidence="2">
    <location>
        <begin position="1031"/>
        <end position="1129"/>
    </location>
</feature>
<dbReference type="Pfam" id="PF14331">
    <property type="entry name" value="IcmF-related_N"/>
    <property type="match status" value="1"/>
</dbReference>
<gene>
    <name evidence="6" type="primary">tssM</name>
    <name evidence="6" type="ORF">D5018_03050</name>
</gene>
<dbReference type="PANTHER" id="PTHR36153:SF1">
    <property type="entry name" value="TYPE VI SECRETION SYSTEM COMPONENT TSSM1"/>
    <property type="match status" value="1"/>
</dbReference>
<dbReference type="OrthoDB" id="9758229at2"/>
<feature type="transmembrane region" description="Helical" evidence="1">
    <location>
        <begin position="31"/>
        <end position="53"/>
    </location>
</feature>
<evidence type="ECO:0000259" key="4">
    <source>
        <dbReference type="Pfam" id="PF14331"/>
    </source>
</evidence>
<keyword evidence="1" id="KW-0472">Membrane</keyword>
<feature type="transmembrane region" description="Helical" evidence="1">
    <location>
        <begin position="5"/>
        <end position="25"/>
    </location>
</feature>
<name>A0A3L8Q1B4_9GAMM</name>
<dbReference type="InterPro" id="IPR009612">
    <property type="entry name" value="IcmF-rel"/>
</dbReference>
<dbReference type="Pfam" id="PF21070">
    <property type="entry name" value="IcmF_helical"/>
    <property type="match status" value="1"/>
</dbReference>
<dbReference type="InterPro" id="IPR048677">
    <property type="entry name" value="TssM1_hel"/>
</dbReference>
<evidence type="ECO:0000259" key="5">
    <source>
        <dbReference type="Pfam" id="PF21070"/>
    </source>
</evidence>
<evidence type="ECO:0000313" key="7">
    <source>
        <dbReference type="Proteomes" id="UP000281474"/>
    </source>
</evidence>
<protein>
    <submittedName>
        <fullName evidence="6">Type VI secretion system membrane subunit TssM</fullName>
    </submittedName>
</protein>
<accession>A0A3L8Q1B4</accession>
<comment type="caution">
    <text evidence="6">The sequence shown here is derived from an EMBL/GenBank/DDBJ whole genome shotgun (WGS) entry which is preliminary data.</text>
</comment>
<dbReference type="Proteomes" id="UP000281474">
    <property type="component" value="Unassembled WGS sequence"/>
</dbReference>
<dbReference type="AlphaFoldDB" id="A0A3L8Q1B4"/>
<evidence type="ECO:0000256" key="1">
    <source>
        <dbReference type="SAM" id="Phobius"/>
    </source>
</evidence>
<dbReference type="RefSeq" id="WP_121837512.1">
    <property type="nucleotide sequence ID" value="NZ_ML014756.1"/>
</dbReference>